<dbReference type="CDD" id="cd01167">
    <property type="entry name" value="bac_FRK"/>
    <property type="match status" value="1"/>
</dbReference>
<keyword evidence="2 6" id="KW-0808">Transferase</keyword>
<evidence type="ECO:0000256" key="2">
    <source>
        <dbReference type="ARBA" id="ARBA00022679"/>
    </source>
</evidence>
<dbReference type="Pfam" id="PF00294">
    <property type="entry name" value="PfkB"/>
    <property type="match status" value="1"/>
</dbReference>
<dbReference type="EMBL" id="BONK01000022">
    <property type="protein sequence ID" value="GIG23675.1"/>
    <property type="molecule type" value="Genomic_DNA"/>
</dbReference>
<gene>
    <name evidence="8" type="ORF">Cch01nite_43990</name>
</gene>
<keyword evidence="3" id="KW-0547">Nucleotide-binding</keyword>
<accession>A0A919U164</accession>
<dbReference type="PROSITE" id="PS00583">
    <property type="entry name" value="PFKB_KINASES_1"/>
    <property type="match status" value="1"/>
</dbReference>
<keyword evidence="9" id="KW-1185">Reference proteome</keyword>
<dbReference type="InterPro" id="IPR011611">
    <property type="entry name" value="PfkB_dom"/>
</dbReference>
<feature type="domain" description="Carbohydrate kinase PfkB" evidence="7">
    <location>
        <begin position="8"/>
        <end position="271"/>
    </location>
</feature>
<dbReference type="InterPro" id="IPR029056">
    <property type="entry name" value="Ribokinase-like"/>
</dbReference>
<evidence type="ECO:0000259" key="7">
    <source>
        <dbReference type="Pfam" id="PF00294"/>
    </source>
</evidence>
<evidence type="ECO:0000256" key="4">
    <source>
        <dbReference type="ARBA" id="ARBA00022777"/>
    </source>
</evidence>
<evidence type="ECO:0000313" key="9">
    <source>
        <dbReference type="Proteomes" id="UP000632740"/>
    </source>
</evidence>
<dbReference type="GO" id="GO:0006000">
    <property type="term" value="P:fructose metabolic process"/>
    <property type="evidence" value="ECO:0007669"/>
    <property type="project" value="UniProtKB-ARBA"/>
</dbReference>
<evidence type="ECO:0000256" key="6">
    <source>
        <dbReference type="RuleBase" id="RU003704"/>
    </source>
</evidence>
<dbReference type="AlphaFoldDB" id="A0A919U164"/>
<organism evidence="8 9">
    <name type="scientific">Cellulomonas chitinilytica</name>
    <dbReference type="NCBI Taxonomy" id="398759"/>
    <lineage>
        <taxon>Bacteria</taxon>
        <taxon>Bacillati</taxon>
        <taxon>Actinomycetota</taxon>
        <taxon>Actinomycetes</taxon>
        <taxon>Micrococcales</taxon>
        <taxon>Cellulomonadaceae</taxon>
        <taxon>Cellulomonas</taxon>
    </lineage>
</organism>
<dbReference type="InterPro" id="IPR002139">
    <property type="entry name" value="Ribo/fructo_kinase"/>
</dbReference>
<dbReference type="GO" id="GO:0005524">
    <property type="term" value="F:ATP binding"/>
    <property type="evidence" value="ECO:0007669"/>
    <property type="project" value="UniProtKB-KW"/>
</dbReference>
<reference evidence="8" key="1">
    <citation type="submission" date="2021-01" db="EMBL/GenBank/DDBJ databases">
        <title>Whole genome shotgun sequence of Cellulomonas chitinilytica NBRC 110799.</title>
        <authorList>
            <person name="Komaki H."/>
            <person name="Tamura T."/>
        </authorList>
    </citation>
    <scope>NUCLEOTIDE SEQUENCE</scope>
    <source>
        <strain evidence="8">NBRC 110799</strain>
    </source>
</reference>
<dbReference type="InterPro" id="IPR002173">
    <property type="entry name" value="Carboh/pur_kinase_PfkB_CS"/>
</dbReference>
<evidence type="ECO:0000256" key="5">
    <source>
        <dbReference type="ARBA" id="ARBA00022840"/>
    </source>
</evidence>
<dbReference type="RefSeq" id="WP_203758672.1">
    <property type="nucleotide sequence ID" value="NZ_BONK01000022.1"/>
</dbReference>
<dbReference type="SUPFAM" id="SSF53613">
    <property type="entry name" value="Ribokinase-like"/>
    <property type="match status" value="1"/>
</dbReference>
<sequence>MSARTTHLVVGESVVDVIERPDGSVERHPGGSPANVALGLGRLGADVTLRTQLGRDHDGDLLRRHLASAGVRLEVTDGPTSTARAALDEHGAAEYELDVAWALDRVGASPWRPTHVHTGSLATVVQPGAEAVHALVASLRGGSTVSYDPNVRPGLMGPREVAVPAVERLVALSDVVKASEDDVAWLYPDRDPVDVAYRWLTVGPALVVVTLGARGAVAVTPHGVVESPPHPVDVADTVGAGDSFMAALLARLGTGGLLGASGRRSLRVAPPARLAPVLSWAARAAAVTVSRRGADLPDTAALTGATA</sequence>
<evidence type="ECO:0000256" key="1">
    <source>
        <dbReference type="ARBA" id="ARBA00010688"/>
    </source>
</evidence>
<evidence type="ECO:0000256" key="3">
    <source>
        <dbReference type="ARBA" id="ARBA00022741"/>
    </source>
</evidence>
<comment type="caution">
    <text evidence="8">The sequence shown here is derived from an EMBL/GenBank/DDBJ whole genome shotgun (WGS) entry which is preliminary data.</text>
</comment>
<proteinExistence type="inferred from homology"/>
<dbReference type="Gene3D" id="3.40.1190.20">
    <property type="match status" value="1"/>
</dbReference>
<dbReference type="PANTHER" id="PTHR43085:SF1">
    <property type="entry name" value="PSEUDOURIDINE KINASE-RELATED"/>
    <property type="match status" value="1"/>
</dbReference>
<dbReference type="Proteomes" id="UP000632740">
    <property type="component" value="Unassembled WGS sequence"/>
</dbReference>
<name>A0A919U164_9CELL</name>
<dbReference type="PROSITE" id="PS00584">
    <property type="entry name" value="PFKB_KINASES_2"/>
    <property type="match status" value="1"/>
</dbReference>
<keyword evidence="4 6" id="KW-0418">Kinase</keyword>
<dbReference type="InterPro" id="IPR050306">
    <property type="entry name" value="PfkB_Carbo_kinase"/>
</dbReference>
<protein>
    <submittedName>
        <fullName evidence="8">Ribokinase</fullName>
    </submittedName>
</protein>
<dbReference type="PRINTS" id="PR00990">
    <property type="entry name" value="RIBOKINASE"/>
</dbReference>
<comment type="similarity">
    <text evidence="1 6">Belongs to the carbohydrate kinase PfkB family.</text>
</comment>
<keyword evidence="5" id="KW-0067">ATP-binding</keyword>
<dbReference type="GO" id="GO:0008865">
    <property type="term" value="F:fructokinase activity"/>
    <property type="evidence" value="ECO:0007669"/>
    <property type="project" value="UniProtKB-ARBA"/>
</dbReference>
<dbReference type="PANTHER" id="PTHR43085">
    <property type="entry name" value="HEXOKINASE FAMILY MEMBER"/>
    <property type="match status" value="1"/>
</dbReference>
<evidence type="ECO:0000313" key="8">
    <source>
        <dbReference type="EMBL" id="GIG23675.1"/>
    </source>
</evidence>